<dbReference type="PANTHER" id="PTHR42659:SF2">
    <property type="entry name" value="XANTHINE DEHYDROGENASE SUBUNIT C-RELATED"/>
    <property type="match status" value="1"/>
</dbReference>
<evidence type="ECO:0000256" key="1">
    <source>
        <dbReference type="ARBA" id="ARBA00022630"/>
    </source>
</evidence>
<keyword evidence="3" id="KW-0560">Oxidoreductase</keyword>
<comment type="caution">
    <text evidence="5">The sequence shown here is derived from an EMBL/GenBank/DDBJ whole genome shotgun (WGS) entry which is preliminary data.</text>
</comment>
<proteinExistence type="predicted"/>
<reference evidence="5 6" key="1">
    <citation type="submission" date="2020-11" db="EMBL/GenBank/DDBJ databases">
        <title>Pseudonocardia abyssalis sp. nov. and Pseudonocardia oceani sp. nov., description and phylogenomic analysis of two novel actinomycetes isolated from the deep Southern Ocean.</title>
        <authorList>
            <person name="Parra J."/>
        </authorList>
    </citation>
    <scope>NUCLEOTIDE SEQUENCE [LARGE SCALE GENOMIC DNA]</scope>
    <source>
        <strain evidence="6">KRD185</strain>
    </source>
</reference>
<evidence type="ECO:0000259" key="4">
    <source>
        <dbReference type="PROSITE" id="PS51387"/>
    </source>
</evidence>
<evidence type="ECO:0000313" key="5">
    <source>
        <dbReference type="EMBL" id="MBW0130237.1"/>
    </source>
</evidence>
<dbReference type="Pfam" id="PF00941">
    <property type="entry name" value="FAD_binding_5"/>
    <property type="match status" value="1"/>
</dbReference>
<accession>A0ABS6UDB4</accession>
<dbReference type="Proteomes" id="UP000694300">
    <property type="component" value="Unassembled WGS sequence"/>
</dbReference>
<dbReference type="InterPro" id="IPR005107">
    <property type="entry name" value="CO_DH_flav_C"/>
</dbReference>
<gene>
    <name evidence="5" type="ORF">I4I82_21500</name>
</gene>
<evidence type="ECO:0000256" key="3">
    <source>
        <dbReference type="ARBA" id="ARBA00023002"/>
    </source>
</evidence>
<sequence>MGDRTYAAPTTLSEVLGLLADRPGTHPVAGGTDLVVAARVGKQPLPDSLVALHRVDELRHRHVTAAGATLGAATTHAWLATDPAIRERWSALSDAAAMVGSPATRATGTLGGNLMNGSPAMDTGSPLLVLDATVELRREGGARSLPVGQLFRGPARTAAEADELLVGVHLPPLPPRSGSAYVRLEHRRAMEIAIVGAAAAVTLASDGRVAAAAIALTAVAPTCVRVSEAADLLLGHHPHPETFARAGALARAAVRPISDVRAGAEYRGAMVAVLVARALTTATHRAGAAGDALTGRTP</sequence>
<dbReference type="SMART" id="SM01092">
    <property type="entry name" value="CO_deh_flav_C"/>
    <property type="match status" value="1"/>
</dbReference>
<dbReference type="EMBL" id="JADQDF010000001">
    <property type="protein sequence ID" value="MBW0130237.1"/>
    <property type="molecule type" value="Genomic_DNA"/>
</dbReference>
<feature type="domain" description="FAD-binding PCMH-type" evidence="4">
    <location>
        <begin position="1"/>
        <end position="175"/>
    </location>
</feature>
<keyword evidence="6" id="KW-1185">Reference proteome</keyword>
<dbReference type="InterPro" id="IPR002346">
    <property type="entry name" value="Mopterin_DH_FAD-bd"/>
</dbReference>
<dbReference type="InterPro" id="IPR016166">
    <property type="entry name" value="FAD-bd_PCMH"/>
</dbReference>
<dbReference type="Pfam" id="PF03450">
    <property type="entry name" value="CO_deh_flav_C"/>
    <property type="match status" value="1"/>
</dbReference>
<organism evidence="5 6">
    <name type="scientific">Pseudonocardia oceani</name>
    <dbReference type="NCBI Taxonomy" id="2792013"/>
    <lineage>
        <taxon>Bacteria</taxon>
        <taxon>Bacillati</taxon>
        <taxon>Actinomycetota</taxon>
        <taxon>Actinomycetes</taxon>
        <taxon>Pseudonocardiales</taxon>
        <taxon>Pseudonocardiaceae</taxon>
        <taxon>Pseudonocardia</taxon>
    </lineage>
</organism>
<dbReference type="RefSeq" id="WP_218590343.1">
    <property type="nucleotide sequence ID" value="NZ_JADQDE010000035.1"/>
</dbReference>
<evidence type="ECO:0000256" key="2">
    <source>
        <dbReference type="ARBA" id="ARBA00022827"/>
    </source>
</evidence>
<evidence type="ECO:0000313" key="6">
    <source>
        <dbReference type="Proteomes" id="UP000694300"/>
    </source>
</evidence>
<dbReference type="PROSITE" id="PS51387">
    <property type="entry name" value="FAD_PCMH"/>
    <property type="match status" value="1"/>
</dbReference>
<protein>
    <submittedName>
        <fullName evidence="5">FAD binding domain-containing protein</fullName>
    </submittedName>
</protein>
<keyword evidence="2" id="KW-0274">FAD</keyword>
<dbReference type="InterPro" id="IPR051312">
    <property type="entry name" value="Diverse_Substr_Oxidored"/>
</dbReference>
<name>A0ABS6UDB4_9PSEU</name>
<keyword evidence="1" id="KW-0285">Flavoprotein</keyword>
<dbReference type="PANTHER" id="PTHR42659">
    <property type="entry name" value="XANTHINE DEHYDROGENASE SUBUNIT C-RELATED"/>
    <property type="match status" value="1"/>
</dbReference>